<accession>A0A5N6N9A4</accession>
<keyword evidence="3" id="KW-1185">Reference proteome</keyword>
<reference evidence="2 3" key="1">
    <citation type="submission" date="2019-05" db="EMBL/GenBank/DDBJ databases">
        <title>Mikania micrantha, genome provides insights into the molecular mechanism of rapid growth.</title>
        <authorList>
            <person name="Liu B."/>
        </authorList>
    </citation>
    <scope>NUCLEOTIDE SEQUENCE [LARGE SCALE GENOMIC DNA]</scope>
    <source>
        <strain evidence="2">NLD-2019</strain>
        <tissue evidence="2">Leaf</tissue>
    </source>
</reference>
<dbReference type="GO" id="GO:0006888">
    <property type="term" value="P:endoplasmic reticulum to Golgi vesicle-mediated transport"/>
    <property type="evidence" value="ECO:0007669"/>
    <property type="project" value="InterPro"/>
</dbReference>
<dbReference type="OrthoDB" id="2189254at2759"/>
<protein>
    <recommendedName>
        <fullName evidence="1">Reverse transcriptase Ty1/copia-type domain-containing protein</fullName>
    </recommendedName>
</protein>
<dbReference type="InterPro" id="IPR042044">
    <property type="entry name" value="EXOC6PINT-1/Sec15/Tip20_C_dom2"/>
</dbReference>
<dbReference type="AlphaFoldDB" id="A0A5N6N9A4"/>
<dbReference type="PANTHER" id="PTHR13520:SF1">
    <property type="entry name" value="RINT1-LIKE PROTEIN MAG2"/>
    <property type="match status" value="1"/>
</dbReference>
<dbReference type="EMBL" id="SZYD01000013">
    <property type="protein sequence ID" value="KAD4385901.1"/>
    <property type="molecule type" value="Genomic_DNA"/>
</dbReference>
<dbReference type="PROSITE" id="PS51386">
    <property type="entry name" value="RINT1_TIP20"/>
    <property type="match status" value="1"/>
</dbReference>
<dbReference type="Proteomes" id="UP000326396">
    <property type="component" value="Linkage Group LG3"/>
</dbReference>
<evidence type="ECO:0000313" key="3">
    <source>
        <dbReference type="Proteomes" id="UP000326396"/>
    </source>
</evidence>
<dbReference type="InterPro" id="IPR013103">
    <property type="entry name" value="RVT_2"/>
</dbReference>
<comment type="caution">
    <text evidence="2">The sequence shown here is derived from an EMBL/GenBank/DDBJ whole genome shotgun (WGS) entry which is preliminary data.</text>
</comment>
<dbReference type="InterPro" id="IPR007528">
    <property type="entry name" value="RINT1_Tip20"/>
</dbReference>
<feature type="domain" description="Reverse transcriptase Ty1/copia-type" evidence="1">
    <location>
        <begin position="818"/>
        <end position="870"/>
    </location>
</feature>
<dbReference type="GO" id="GO:0070939">
    <property type="term" value="C:Dsl1/NZR complex"/>
    <property type="evidence" value="ECO:0007669"/>
    <property type="project" value="InterPro"/>
</dbReference>
<dbReference type="Pfam" id="PF04437">
    <property type="entry name" value="RINT1_TIP1"/>
    <property type="match status" value="1"/>
</dbReference>
<sequence length="886" mass="101253">MIEPLPLVSSLSPSVVSFLDTKLNTSNNLLEASRLVSELQDDCHLLDQNLTDLNQKLGACLFAYSAYSDQVGVLFNNIHAKLNSFQSSLSDGEKEKQKDRSETFLGKELPSLAREVARVEAVRVYAETALKLDSLVGDIEDAVSSTVNRNLRKQTSSQNSEGGVRFAAINALKLAEDVITKVSKTRPQWSRLVLAVDYRVDRALAMLRPQTIADYRSLLTSLNWPPPLTTLNPSNLREKKSLESPNLLFTMHGDLKKHYCDGFLALCKLQELQTQRKSRQLQGHHCEFTLRQPLWAIEELVNPISIASQRHFTKWVDKPELIFALVYKITRDYVDSMDELLQPLVDEAMLSGYSCREEWISAMVTSLSTYMAKELIPVYINQLHEENHSQAKISWLHFIDLMISFDKKVKSLVAQSGITLSIDEDFNMQKISSLSVFCDRPDWLDLWAKIELSDAVDKLIPVIEDEKNWSMEVKESGLVLGSEAYRSPAISSAFLRHLSSIIERCRAIPNVRMRSRFIRLAAAPIIHRFLDFLLLKCQEAEGLTALTDDDALIKVTKSINGSRYVESVLKEWCEEVFFLEMGLDAENNSSGIIDEEIHNLERFRSEWVEKLSKVVFRGFDACSHEYIKNKKQWMEKTEEGWAVSRSFIGALDYVQAKMSTLEMNLNKMDFVSVWRSLASAIDSLFFNGIFMSNAKFYDGGVDRLDNDMMVLFGVFKSWCLRPEGFFPKSSEGLKLLKMGDKQIQGSVEGGERWIKMNMIRHLTITEQIFEAGINACNLDININCMITVPRFFKNEIEIGIEIRIFLHKSCLVDIIGIIFAIKEVFTPVVRMEIVRALFAMVAHFSWRVHHLDVKSVFLHGDLKEEVYAVQQKDLLKREVKTRHTSW</sequence>
<gene>
    <name evidence="2" type="ORF">E3N88_26070</name>
</gene>
<name>A0A5N6N9A4_9ASTR</name>
<dbReference type="GO" id="GO:0060628">
    <property type="term" value="P:regulation of ER to Golgi vesicle-mediated transport"/>
    <property type="evidence" value="ECO:0007669"/>
    <property type="project" value="TreeGrafter"/>
</dbReference>
<dbReference type="GO" id="GO:0006890">
    <property type="term" value="P:retrograde vesicle-mediated transport, Golgi to endoplasmic reticulum"/>
    <property type="evidence" value="ECO:0007669"/>
    <property type="project" value="InterPro"/>
</dbReference>
<dbReference type="Gene3D" id="1.20.58.670">
    <property type="entry name" value="Dsl1p vesicle tethering complex, Tip20p subunit, domain D"/>
    <property type="match status" value="1"/>
</dbReference>
<proteinExistence type="predicted"/>
<dbReference type="Pfam" id="PF07727">
    <property type="entry name" value="RVT_2"/>
    <property type="match status" value="1"/>
</dbReference>
<evidence type="ECO:0000259" key="1">
    <source>
        <dbReference type="Pfam" id="PF07727"/>
    </source>
</evidence>
<organism evidence="2 3">
    <name type="scientific">Mikania micrantha</name>
    <name type="common">bitter vine</name>
    <dbReference type="NCBI Taxonomy" id="192012"/>
    <lineage>
        <taxon>Eukaryota</taxon>
        <taxon>Viridiplantae</taxon>
        <taxon>Streptophyta</taxon>
        <taxon>Embryophyta</taxon>
        <taxon>Tracheophyta</taxon>
        <taxon>Spermatophyta</taxon>
        <taxon>Magnoliopsida</taxon>
        <taxon>eudicotyledons</taxon>
        <taxon>Gunneridae</taxon>
        <taxon>Pentapetalae</taxon>
        <taxon>asterids</taxon>
        <taxon>campanulids</taxon>
        <taxon>Asterales</taxon>
        <taxon>Asteraceae</taxon>
        <taxon>Asteroideae</taxon>
        <taxon>Heliantheae alliance</taxon>
        <taxon>Eupatorieae</taxon>
        <taxon>Mikania</taxon>
    </lineage>
</organism>
<evidence type="ECO:0000313" key="2">
    <source>
        <dbReference type="EMBL" id="KAD4385901.1"/>
    </source>
</evidence>
<dbReference type="PANTHER" id="PTHR13520">
    <property type="entry name" value="RAD50-INTERACTING PROTEIN 1 RINT-1"/>
    <property type="match status" value="1"/>
</dbReference>